<dbReference type="Pfam" id="PF14322">
    <property type="entry name" value="SusD-like_3"/>
    <property type="match status" value="1"/>
</dbReference>
<dbReference type="EMBL" id="LVXG01000027">
    <property type="protein sequence ID" value="OQP45911.1"/>
    <property type="molecule type" value="Genomic_DNA"/>
</dbReference>
<evidence type="ECO:0008006" key="10">
    <source>
        <dbReference type="Google" id="ProtNLM"/>
    </source>
</evidence>
<comment type="caution">
    <text evidence="8">The sequence shown here is derived from an EMBL/GenBank/DDBJ whole genome shotgun (WGS) entry which is preliminary data.</text>
</comment>
<dbReference type="AlphaFoldDB" id="A0A1V9EIM6"/>
<keyword evidence="9" id="KW-1185">Reference proteome</keyword>
<keyword evidence="5" id="KW-0998">Cell outer membrane</keyword>
<comment type="subcellular location">
    <subcellularLocation>
        <location evidence="1">Cell outer membrane</location>
    </subcellularLocation>
</comment>
<feature type="domain" description="RagB/SusD" evidence="6">
    <location>
        <begin position="340"/>
        <end position="476"/>
    </location>
</feature>
<proteinExistence type="inferred from homology"/>
<dbReference type="InterPro" id="IPR012944">
    <property type="entry name" value="SusD_RagB_dom"/>
</dbReference>
<evidence type="ECO:0000256" key="5">
    <source>
        <dbReference type="ARBA" id="ARBA00023237"/>
    </source>
</evidence>
<dbReference type="Gene3D" id="1.25.40.390">
    <property type="match status" value="1"/>
</dbReference>
<reference evidence="9" key="1">
    <citation type="submission" date="2016-04" db="EMBL/GenBank/DDBJ databases">
        <authorList>
            <person name="Chen L."/>
            <person name="Zhuang W."/>
            <person name="Wang G."/>
        </authorList>
    </citation>
    <scope>NUCLEOTIDE SEQUENCE [LARGE SCALE GENOMIC DNA]</scope>
    <source>
        <strain evidence="9">17621</strain>
    </source>
</reference>
<dbReference type="InterPro" id="IPR033985">
    <property type="entry name" value="SusD-like_N"/>
</dbReference>
<dbReference type="GO" id="GO:0009279">
    <property type="term" value="C:cell outer membrane"/>
    <property type="evidence" value="ECO:0007669"/>
    <property type="project" value="UniProtKB-SubCell"/>
</dbReference>
<protein>
    <recommendedName>
        <fullName evidence="10">Carbohydrate-binding protein SusD</fullName>
    </recommendedName>
</protein>
<sequence>MAVGFIFLYTCQTSCKKFIQVEAPGNSTNAENVYKDDAIAASVLTGIYATLSRGNTDGSFEGAGDFTSLSLFPSLSADELTLFDLNKQTYFLYYSNSLSANPGNIGLPSYWNIIYPYIFVANSAIDGLNTSTTLTPRVKQQLLGEAKFIRAFCYFYLVNLYGDVPLSLTDDWKVNSSMPRTSASQIYDQIISDLKEAQELLSTDYLSSDASSVTSARVRPNKWVAAALLARTYLYINDFSNAEIEASKIIDNGSYQLVSLNNVFLKDSKEAIWQLQAVGTGTNSNTGEGKLFVLPSTGPTVNQPVYLSDYIVNTFEAGDLRKINWIAKAGTTSYCYPAKYKIGAINTTAKENCTVFRLSEQYLIRAEARARQNKLPGAIADLDSVRKRANISLMATTNPGIDQTALIDKIIHERQVELFTEWGHRWFDLKRTNIINTIMPSITIVKNGTWEKTDQLYPIPQSEINKAPQIIQNSGYE</sequence>
<feature type="domain" description="SusD-like N-terminal" evidence="7">
    <location>
        <begin position="107"/>
        <end position="234"/>
    </location>
</feature>
<name>A0A1V9EIM6_9BACT</name>
<dbReference type="Pfam" id="PF07980">
    <property type="entry name" value="SusD_RagB"/>
    <property type="match status" value="1"/>
</dbReference>
<evidence type="ECO:0000256" key="3">
    <source>
        <dbReference type="ARBA" id="ARBA00022729"/>
    </source>
</evidence>
<dbReference type="InterPro" id="IPR011990">
    <property type="entry name" value="TPR-like_helical_dom_sf"/>
</dbReference>
<dbReference type="CDD" id="cd08977">
    <property type="entry name" value="SusD"/>
    <property type="match status" value="1"/>
</dbReference>
<evidence type="ECO:0000256" key="4">
    <source>
        <dbReference type="ARBA" id="ARBA00023136"/>
    </source>
</evidence>
<dbReference type="Proteomes" id="UP000192610">
    <property type="component" value="Unassembled WGS sequence"/>
</dbReference>
<keyword evidence="3" id="KW-0732">Signal</keyword>
<comment type="similarity">
    <text evidence="2">Belongs to the SusD family.</text>
</comment>
<gene>
    <name evidence="8" type="ORF">A4H97_32030</name>
</gene>
<evidence type="ECO:0000313" key="8">
    <source>
        <dbReference type="EMBL" id="OQP45911.1"/>
    </source>
</evidence>
<evidence type="ECO:0000259" key="6">
    <source>
        <dbReference type="Pfam" id="PF07980"/>
    </source>
</evidence>
<evidence type="ECO:0000256" key="1">
    <source>
        <dbReference type="ARBA" id="ARBA00004442"/>
    </source>
</evidence>
<evidence type="ECO:0000256" key="2">
    <source>
        <dbReference type="ARBA" id="ARBA00006275"/>
    </source>
</evidence>
<organism evidence="8 9">
    <name type="scientific">Niastella yeongjuensis</name>
    <dbReference type="NCBI Taxonomy" id="354355"/>
    <lineage>
        <taxon>Bacteria</taxon>
        <taxon>Pseudomonadati</taxon>
        <taxon>Bacteroidota</taxon>
        <taxon>Chitinophagia</taxon>
        <taxon>Chitinophagales</taxon>
        <taxon>Chitinophagaceae</taxon>
        <taxon>Niastella</taxon>
    </lineage>
</organism>
<dbReference type="STRING" id="354355.SAMN05660816_06489"/>
<accession>A0A1V9EIM6</accession>
<evidence type="ECO:0000259" key="7">
    <source>
        <dbReference type="Pfam" id="PF14322"/>
    </source>
</evidence>
<evidence type="ECO:0000313" key="9">
    <source>
        <dbReference type="Proteomes" id="UP000192610"/>
    </source>
</evidence>
<dbReference type="SUPFAM" id="SSF48452">
    <property type="entry name" value="TPR-like"/>
    <property type="match status" value="1"/>
</dbReference>
<keyword evidence="4" id="KW-0472">Membrane</keyword>